<evidence type="ECO:0000313" key="3">
    <source>
        <dbReference type="Proteomes" id="UP000295375"/>
    </source>
</evidence>
<reference evidence="2 3" key="1">
    <citation type="submission" date="2019-03" db="EMBL/GenBank/DDBJ databases">
        <title>Genomic Encyclopedia of Type Strains, Phase IV (KMG-IV): sequencing the most valuable type-strain genomes for metagenomic binning, comparative biology and taxonomic classification.</title>
        <authorList>
            <person name="Goeker M."/>
        </authorList>
    </citation>
    <scope>NUCLEOTIDE SEQUENCE [LARGE SCALE GENOMIC DNA]</scope>
    <source>
        <strain evidence="2 3">DSM 103792</strain>
    </source>
</reference>
<dbReference type="Proteomes" id="UP000295375">
    <property type="component" value="Unassembled WGS sequence"/>
</dbReference>
<comment type="caution">
    <text evidence="2">The sequence shown here is derived from an EMBL/GenBank/DDBJ whole genome shotgun (WGS) entry which is preliminary data.</text>
</comment>
<sequence length="1010" mass="111994">MSTQALLQQQSLAPGQSQAERVPAELDENYPVIDDRQIAELYQFLRDFSTHVKFFDNDPAAHWQSFFPPYLSTIHASLQARDGTLPPHLALVLAYLKLYRHPQALLNALNKRHMDFQYRDVLHFSPLAANPDEAFLALTLKPNASSTLVEPGHFFSAGKDASGIERRYAPTESTVITAARIEQLKCLWRDTSGRGALRVSPIANSADGLGAELPEHDVQWSAFGAVSRPLANVGFAVASPLLFMVSSERSVTLKLRIDSANAASLSSARWGAGLHCYLTGSKNWIGPLGYQCTRSGNELHLKITVPESAGDIVAHNSAVHGSGYPNTEPVLQIVLNQQQTQLGWNDVKSVQLQQLQLQVSANGVLPQTMANDFGDLKPDKAFHPWGPQPKSQMVWRIGHDEMLAKPLSKLDITVEWQNPPSNFASHYANYNLYGISNSSFNASIAYRDAGGAQRSSTINLFNNSGAATVTWQLGAAGSPTQSSPAFAVYQLHHSGSLWAKTLASQFVLHTPVLHGADKTPVLSSADKRIHITLLDSFYHEQYRKRTIEEAYKTTGKQVLNEPYTPVIRSVSMDYVATGSWINLNAQDATQFANEKEKFFHVDAFGVRREHGVLRQALSYVAQKSVPLFAEHNAEGELYLGVAALAARQSISVYFEVAQGTANPDKHRTSLRWQVLCDNHWRDLNDKDGLQDGTDALTHSGIVTAVMPPEITSGNSLMPEALVWLRVSAAQDADAVCALRMVVNNGIKVRFQDPGNAPQHYLQALPSKSINKLITPIEGIKTLAQPYPSFSGRAAESDADLYRRAHERLRHKDRAVTSWDMERLVLQHFPQIHRVKVLQHSAAQQWLQPGSVLVLVLPNQQQTGGVDALNPRADIATLEQIKAMLQTRLAMGALVEVRNPRFQRVRLQCQVKMRAGYAFDYYAGVLQQQLIAYLSPWAYDQTQTPHFGGRLYRSALINLLEEHPSVDYLTDVKLQTWLDTPNSLTESHEVSPLAPDVILASDYQHALTERL</sequence>
<protein>
    <submittedName>
        <fullName evidence="2">Baseplate J-like protein</fullName>
    </submittedName>
</protein>
<dbReference type="RefSeq" id="WP_133590512.1">
    <property type="nucleotide sequence ID" value="NZ_CP037953.1"/>
</dbReference>
<dbReference type="AlphaFoldDB" id="A0A4R6UWW5"/>
<dbReference type="EMBL" id="SNYM01000008">
    <property type="protein sequence ID" value="TDQ48074.1"/>
    <property type="molecule type" value="Genomic_DNA"/>
</dbReference>
<evidence type="ECO:0000256" key="1">
    <source>
        <dbReference type="SAM" id="MobiDB-lite"/>
    </source>
</evidence>
<keyword evidence="3" id="KW-1185">Reference proteome</keyword>
<organism evidence="2 3">
    <name type="scientific">Permianibacter aggregans</name>
    <dbReference type="NCBI Taxonomy" id="1510150"/>
    <lineage>
        <taxon>Bacteria</taxon>
        <taxon>Pseudomonadati</taxon>
        <taxon>Pseudomonadota</taxon>
        <taxon>Gammaproteobacteria</taxon>
        <taxon>Pseudomonadales</taxon>
        <taxon>Pseudomonadaceae</taxon>
        <taxon>Permianibacter</taxon>
    </lineage>
</organism>
<feature type="compositionally biased region" description="Low complexity" evidence="1">
    <location>
        <begin position="1"/>
        <end position="19"/>
    </location>
</feature>
<name>A0A4R6UWW5_9GAMM</name>
<evidence type="ECO:0000313" key="2">
    <source>
        <dbReference type="EMBL" id="TDQ48074.1"/>
    </source>
</evidence>
<gene>
    <name evidence="2" type="ORF">EV696_10854</name>
</gene>
<feature type="region of interest" description="Disordered" evidence="1">
    <location>
        <begin position="1"/>
        <end position="21"/>
    </location>
</feature>
<proteinExistence type="predicted"/>
<dbReference type="OrthoDB" id="9762853at2"/>
<accession>A0A4R6UWW5</accession>